<dbReference type="GO" id="GO:0005615">
    <property type="term" value="C:extracellular space"/>
    <property type="evidence" value="ECO:0007669"/>
    <property type="project" value="TreeGrafter"/>
</dbReference>
<dbReference type="SUPFAM" id="SSF49606">
    <property type="entry name" value="Neurophysin II"/>
    <property type="match status" value="1"/>
</dbReference>
<dbReference type="InterPro" id="IPR000981">
    <property type="entry name" value="Neurhyp_horm"/>
</dbReference>
<dbReference type="EMBL" id="VCAZ01000029">
    <property type="protein sequence ID" value="TSL28278.1"/>
    <property type="molecule type" value="Genomic_DNA"/>
</dbReference>
<evidence type="ECO:0000313" key="8">
    <source>
        <dbReference type="EMBL" id="TSL28278.1"/>
    </source>
</evidence>
<protein>
    <submittedName>
        <fullName evidence="8">Vasotocin-neurophysin VT 2</fullName>
    </submittedName>
</protein>
<keyword evidence="9" id="KW-1185">Reference proteome</keyword>
<gene>
    <name evidence="8" type="ORF">Baya_5793</name>
</gene>
<dbReference type="PANTHER" id="PTHR11681">
    <property type="entry name" value="NEUROPHYSIN"/>
    <property type="match status" value="1"/>
</dbReference>
<feature type="signal peptide" evidence="7">
    <location>
        <begin position="1"/>
        <end position="20"/>
    </location>
</feature>
<sequence>MTTRVISFLCTFAVLSLSSACYIQNCPRGGKRSFSDAVPRQCMSCGPGDKGRCYGPNICCGEGLGCVIGSSATARCLEEEYLLSPCEAGGKACGPDEGRCAAHGLCCNSERDDVAERNSFLGQSRGELLLNILHPGRARGPY</sequence>
<dbReference type="InterPro" id="IPR036387">
    <property type="entry name" value="Neurhyp_horm_dom_sf"/>
</dbReference>
<dbReference type="GO" id="GO:0005185">
    <property type="term" value="F:neurohypophyseal hormone activity"/>
    <property type="evidence" value="ECO:0007669"/>
    <property type="project" value="InterPro"/>
</dbReference>
<name>A0A556TYJ0_BAGYA</name>
<dbReference type="PANTHER" id="PTHR11681:SF13">
    <property type="entry name" value="VASOPRESSIN-NEUROPHYSIN 2-COPEPTIN PRECURSOR"/>
    <property type="match status" value="1"/>
</dbReference>
<comment type="caution">
    <text evidence="8">The sequence shown here is derived from an EMBL/GenBank/DDBJ whole genome shotgun (WGS) entry which is preliminary data.</text>
</comment>
<proteinExistence type="inferred from homology"/>
<keyword evidence="6" id="KW-1015">Disulfide bond</keyword>
<keyword evidence="3" id="KW-0372">Hormone</keyword>
<dbReference type="FunFam" id="2.60.9.10:FF:000001">
    <property type="entry name" value="oxytocin-neurophysin 1"/>
    <property type="match status" value="1"/>
</dbReference>
<dbReference type="Pfam" id="PF00220">
    <property type="entry name" value="Hormone_4"/>
    <property type="match status" value="1"/>
</dbReference>
<dbReference type="Proteomes" id="UP000319801">
    <property type="component" value="Unassembled WGS sequence"/>
</dbReference>
<organism evidence="8 9">
    <name type="scientific">Bagarius yarrelli</name>
    <name type="common">Goonch</name>
    <name type="synonym">Bagrus yarrelli</name>
    <dbReference type="NCBI Taxonomy" id="175774"/>
    <lineage>
        <taxon>Eukaryota</taxon>
        <taxon>Metazoa</taxon>
        <taxon>Chordata</taxon>
        <taxon>Craniata</taxon>
        <taxon>Vertebrata</taxon>
        <taxon>Euteleostomi</taxon>
        <taxon>Actinopterygii</taxon>
        <taxon>Neopterygii</taxon>
        <taxon>Teleostei</taxon>
        <taxon>Ostariophysi</taxon>
        <taxon>Siluriformes</taxon>
        <taxon>Sisoridae</taxon>
        <taxon>Sisorinae</taxon>
        <taxon>Bagarius</taxon>
    </lineage>
</organism>
<accession>A0A556TYJ0</accession>
<dbReference type="GO" id="GO:0030141">
    <property type="term" value="C:secretory granule"/>
    <property type="evidence" value="ECO:0007669"/>
    <property type="project" value="TreeGrafter"/>
</dbReference>
<evidence type="ECO:0000313" key="9">
    <source>
        <dbReference type="Proteomes" id="UP000319801"/>
    </source>
</evidence>
<evidence type="ECO:0000256" key="1">
    <source>
        <dbReference type="ARBA" id="ARBA00007369"/>
    </source>
</evidence>
<evidence type="ECO:0000256" key="5">
    <source>
        <dbReference type="ARBA" id="ARBA00022815"/>
    </source>
</evidence>
<keyword evidence="2" id="KW-0165">Cleavage on pair of basic residues</keyword>
<dbReference type="PROSITE" id="PS51257">
    <property type="entry name" value="PROKAR_LIPOPROTEIN"/>
    <property type="match status" value="1"/>
</dbReference>
<dbReference type="AlphaFoldDB" id="A0A556TYJ0"/>
<evidence type="ECO:0000256" key="6">
    <source>
        <dbReference type="ARBA" id="ARBA00023157"/>
    </source>
</evidence>
<dbReference type="PRINTS" id="PR00831">
    <property type="entry name" value="NEUROPHYSIN"/>
</dbReference>
<comment type="similarity">
    <text evidence="1">Belongs to the vasopressin/oxytocin family.</text>
</comment>
<dbReference type="InterPro" id="IPR022423">
    <property type="entry name" value="Neurohypophysial_hormone_CS"/>
</dbReference>
<feature type="chain" id="PRO_5021907077" evidence="7">
    <location>
        <begin position="21"/>
        <end position="142"/>
    </location>
</feature>
<keyword evidence="5" id="KW-0027">Amidation</keyword>
<keyword evidence="4 7" id="KW-0732">Signal</keyword>
<dbReference type="Gene3D" id="2.60.9.10">
    <property type="entry name" value="Neurohypophysial hormone domain"/>
    <property type="match status" value="1"/>
</dbReference>
<dbReference type="PROSITE" id="PS00264">
    <property type="entry name" value="NEUROHYPOPHYS_HORM"/>
    <property type="match status" value="1"/>
</dbReference>
<evidence type="ECO:0000256" key="2">
    <source>
        <dbReference type="ARBA" id="ARBA00022685"/>
    </source>
</evidence>
<dbReference type="OrthoDB" id="10056056at2759"/>
<evidence type="ECO:0000256" key="3">
    <source>
        <dbReference type="ARBA" id="ARBA00022702"/>
    </source>
</evidence>
<dbReference type="Pfam" id="PF00184">
    <property type="entry name" value="Hormone_5"/>
    <property type="match status" value="1"/>
</dbReference>
<evidence type="ECO:0000256" key="4">
    <source>
        <dbReference type="ARBA" id="ARBA00022729"/>
    </source>
</evidence>
<reference evidence="8 9" key="1">
    <citation type="journal article" date="2019" name="Genome Biol. Evol.">
        <title>Whole-Genome Sequencing of the Giant Devil Catfish, Bagarius yarrelli.</title>
        <authorList>
            <person name="Jiang W."/>
            <person name="Lv Y."/>
            <person name="Cheng L."/>
            <person name="Yang K."/>
            <person name="Chao B."/>
            <person name="Wang X."/>
            <person name="Li Y."/>
            <person name="Pan X."/>
            <person name="You X."/>
            <person name="Zhang Y."/>
            <person name="Yang J."/>
            <person name="Li J."/>
            <person name="Zhang X."/>
            <person name="Liu S."/>
            <person name="Sun C."/>
            <person name="Yang J."/>
            <person name="Shi Q."/>
        </authorList>
    </citation>
    <scope>NUCLEOTIDE SEQUENCE [LARGE SCALE GENOMIC DNA]</scope>
    <source>
        <strain evidence="8">JWS20170419001</strain>
        <tissue evidence="8">Muscle</tissue>
    </source>
</reference>
<dbReference type="SMART" id="SM00003">
    <property type="entry name" value="NH"/>
    <property type="match status" value="1"/>
</dbReference>
<evidence type="ECO:0000256" key="7">
    <source>
        <dbReference type="SAM" id="SignalP"/>
    </source>
</evidence>